<evidence type="ECO:0000256" key="6">
    <source>
        <dbReference type="ARBA" id="ARBA00023315"/>
    </source>
</evidence>
<evidence type="ECO:0000256" key="2">
    <source>
        <dbReference type="ARBA" id="ARBA00022556"/>
    </source>
</evidence>
<dbReference type="PANTHER" id="PTHR43378">
    <property type="entry name" value="UDP-3-O-ACYLGLUCOSAMINE N-ACYLTRANSFERASE"/>
    <property type="match status" value="1"/>
</dbReference>
<evidence type="ECO:0000256" key="3">
    <source>
        <dbReference type="ARBA" id="ARBA00022679"/>
    </source>
</evidence>
<evidence type="ECO:0000256" key="5">
    <source>
        <dbReference type="ARBA" id="ARBA00023098"/>
    </source>
</evidence>
<dbReference type="NCBIfam" id="TIGR01853">
    <property type="entry name" value="lipid_A_lpxD"/>
    <property type="match status" value="1"/>
</dbReference>
<keyword evidence="1 7" id="KW-0444">Lipid biosynthesis</keyword>
<dbReference type="EMBL" id="AFHG01000036">
    <property type="protein sequence ID" value="EGK72525.1"/>
    <property type="molecule type" value="Genomic_DNA"/>
</dbReference>
<feature type="active site" description="Proton acceptor" evidence="7">
    <location>
        <position position="239"/>
    </location>
</feature>
<keyword evidence="2 7" id="KW-0441">Lipid A biosynthesis</keyword>
<evidence type="ECO:0000256" key="1">
    <source>
        <dbReference type="ARBA" id="ARBA00022516"/>
    </source>
</evidence>
<dbReference type="NCBIfam" id="NF002060">
    <property type="entry name" value="PRK00892.1"/>
    <property type="match status" value="1"/>
</dbReference>
<organism evidence="9 10">
    <name type="scientific">Methyloversatilis universalis (strain ATCC BAA-1314 / DSM 25237 / JCM 13912 / CCUG 52030 / FAM5)</name>
    <dbReference type="NCBI Taxonomy" id="1000565"/>
    <lineage>
        <taxon>Bacteria</taxon>
        <taxon>Pseudomonadati</taxon>
        <taxon>Pseudomonadota</taxon>
        <taxon>Betaproteobacteria</taxon>
        <taxon>Nitrosomonadales</taxon>
        <taxon>Sterolibacteriaceae</taxon>
        <taxon>Methyloversatilis</taxon>
    </lineage>
</organism>
<keyword evidence="6 7" id="KW-0012">Acyltransferase</keyword>
<dbReference type="HAMAP" id="MF_00523">
    <property type="entry name" value="LpxD"/>
    <property type="match status" value="1"/>
</dbReference>
<proteinExistence type="inferred from homology"/>
<dbReference type="UniPathway" id="UPA00973"/>
<evidence type="ECO:0000313" key="10">
    <source>
        <dbReference type="Proteomes" id="UP000005019"/>
    </source>
</evidence>
<dbReference type="STRING" id="1000565.METUNv1_01290"/>
<dbReference type="SUPFAM" id="SSF51161">
    <property type="entry name" value="Trimeric LpxA-like enzymes"/>
    <property type="match status" value="1"/>
</dbReference>
<dbReference type="PANTHER" id="PTHR43378:SF2">
    <property type="entry name" value="UDP-3-O-ACYLGLUCOSAMINE N-ACYLTRANSFERASE 1, MITOCHONDRIAL-RELATED"/>
    <property type="match status" value="1"/>
</dbReference>
<comment type="catalytic activity">
    <reaction evidence="7">
        <text>a UDP-3-O-[(3R)-3-hydroxyacyl]-alpha-D-glucosamine + a (3R)-hydroxyacyl-[ACP] = a UDP-2-N,3-O-bis[(3R)-3-hydroxyacyl]-alpha-D-glucosamine + holo-[ACP] + H(+)</text>
        <dbReference type="Rhea" id="RHEA:53836"/>
        <dbReference type="Rhea" id="RHEA-COMP:9685"/>
        <dbReference type="Rhea" id="RHEA-COMP:9945"/>
        <dbReference type="ChEBI" id="CHEBI:15378"/>
        <dbReference type="ChEBI" id="CHEBI:64479"/>
        <dbReference type="ChEBI" id="CHEBI:78827"/>
        <dbReference type="ChEBI" id="CHEBI:137740"/>
        <dbReference type="ChEBI" id="CHEBI:137748"/>
        <dbReference type="EC" id="2.3.1.191"/>
    </reaction>
</comment>
<evidence type="ECO:0000313" key="9">
    <source>
        <dbReference type="EMBL" id="EGK72525.1"/>
    </source>
</evidence>
<dbReference type="GO" id="GO:0009245">
    <property type="term" value="P:lipid A biosynthetic process"/>
    <property type="evidence" value="ECO:0007669"/>
    <property type="project" value="UniProtKB-UniRule"/>
</dbReference>
<keyword evidence="3 7" id="KW-0808">Transferase</keyword>
<dbReference type="InterPro" id="IPR001451">
    <property type="entry name" value="Hexapep"/>
</dbReference>
<dbReference type="GO" id="GO:0016020">
    <property type="term" value="C:membrane"/>
    <property type="evidence" value="ECO:0007669"/>
    <property type="project" value="GOC"/>
</dbReference>
<protein>
    <recommendedName>
        <fullName evidence="7">UDP-3-O-acylglucosamine N-acyltransferase</fullName>
        <ecNumber evidence="7">2.3.1.191</ecNumber>
    </recommendedName>
</protein>
<dbReference type="Gene3D" id="3.40.1390.10">
    <property type="entry name" value="MurE/MurF, N-terminal domain"/>
    <property type="match status" value="1"/>
</dbReference>
<dbReference type="InterPro" id="IPR011004">
    <property type="entry name" value="Trimer_LpxA-like_sf"/>
</dbReference>
<name>F5RAC9_METUF</name>
<keyword evidence="4 7" id="KW-0677">Repeat</keyword>
<accession>F5RAC9</accession>
<dbReference type="EC" id="2.3.1.191" evidence="7"/>
<dbReference type="Pfam" id="PF04613">
    <property type="entry name" value="LpxD"/>
    <property type="match status" value="1"/>
</dbReference>
<dbReference type="InterPro" id="IPR007691">
    <property type="entry name" value="LpxD"/>
</dbReference>
<feature type="domain" description="UDP-3-O-[3-hydroxymyristoyl] glucosamine N-acyltransferase non-repeat region" evidence="8">
    <location>
        <begin position="21"/>
        <end position="88"/>
    </location>
</feature>
<dbReference type="GO" id="GO:0103118">
    <property type="term" value="F:UDP-3-O-[(3R)-3-hydroxyacyl]-glucosamine N-acyltransferase activity"/>
    <property type="evidence" value="ECO:0007669"/>
    <property type="project" value="UniProtKB-EC"/>
</dbReference>
<keyword evidence="10" id="KW-1185">Reference proteome</keyword>
<dbReference type="AlphaFoldDB" id="F5RAC9"/>
<dbReference type="CDD" id="cd03352">
    <property type="entry name" value="LbH_LpxD"/>
    <property type="match status" value="1"/>
</dbReference>
<dbReference type="GO" id="GO:0016410">
    <property type="term" value="F:N-acyltransferase activity"/>
    <property type="evidence" value="ECO:0007669"/>
    <property type="project" value="InterPro"/>
</dbReference>
<dbReference type="Proteomes" id="UP000005019">
    <property type="component" value="Unassembled WGS sequence"/>
</dbReference>
<sequence length="346" mass="36161">MAARLGDIVARLGGELHGDADLMVEQVAPLDSAGPAHISFLSNPKYRPALATSTAGVVIVPPKDGEGLERTHIRVRNPYLYFARVAQLLNPDSRPAAGVDPMASVHPGARIHPTAHVAAGAVVGEGADIGAEVVVGAGSVVGEGVRIGAGSRLHARVVIYPHCVVGERCILHSGAVIGADGFGFAREGDGSWVKIPQIGRVLIGNDVEIGANTTVDRGALEDTVIEDGVKLDNLIQIAHNVRIGEHTAMAACSGVAGSTTIGKRCMIGGSANIMGHIDIVDDVVVSAVSFATKSIPEAGVYTGSVPSMEHREWTRNYSRLRHLDSMADRIKALEQQLATLQGNKED</sequence>
<dbReference type="Pfam" id="PF00132">
    <property type="entry name" value="Hexapep"/>
    <property type="match status" value="1"/>
</dbReference>
<comment type="caution">
    <text evidence="9">The sequence shown here is derived from an EMBL/GenBank/DDBJ whole genome shotgun (WGS) entry which is preliminary data.</text>
</comment>
<dbReference type="Gene3D" id="1.20.5.170">
    <property type="match status" value="1"/>
</dbReference>
<evidence type="ECO:0000256" key="4">
    <source>
        <dbReference type="ARBA" id="ARBA00022737"/>
    </source>
</evidence>
<comment type="function">
    <text evidence="7">Catalyzes the N-acylation of UDP-3-O-acylglucosamine using 3-hydroxyacyl-ACP as the acyl donor. Is involved in the biosynthesis of lipid A, a phosphorylated glycolipid that anchors the lipopolysaccharide to the outer membrane of the cell.</text>
</comment>
<reference evidence="9 10" key="1">
    <citation type="journal article" date="2011" name="J. Bacteriol.">
        <title>Genome sequence of Methyloversatilis universalis FAM5T, a methylotrophic representative of the order Rhodocyclales.</title>
        <authorList>
            <person name="Kittichotirat W."/>
            <person name="Good N.M."/>
            <person name="Hall R."/>
            <person name="Bringel F."/>
            <person name="Lajus A."/>
            <person name="Medigue C."/>
            <person name="Smalley N.E."/>
            <person name="Beck D."/>
            <person name="Bumgarner R."/>
            <person name="Vuilleumier S."/>
            <person name="Kalyuzhnaya M.G."/>
        </authorList>
    </citation>
    <scope>NUCLEOTIDE SEQUENCE [LARGE SCALE GENOMIC DNA]</scope>
    <source>
        <strain evidence="10">ATCC BAA-1314 / JCM 13912 / FAM5</strain>
    </source>
</reference>
<dbReference type="OrthoDB" id="9784739at2"/>
<dbReference type="InterPro" id="IPR020573">
    <property type="entry name" value="UDP_GlcNAc_AcTrfase_non-rep"/>
</dbReference>
<dbReference type="Gene3D" id="2.160.10.10">
    <property type="entry name" value="Hexapeptide repeat proteins"/>
    <property type="match status" value="1"/>
</dbReference>
<dbReference type="RefSeq" id="WP_008059960.1">
    <property type="nucleotide sequence ID" value="NZ_AFHG01000036.1"/>
</dbReference>
<dbReference type="eggNOG" id="COG1044">
    <property type="taxonomic scope" value="Bacteria"/>
</dbReference>
<evidence type="ECO:0000259" key="8">
    <source>
        <dbReference type="Pfam" id="PF04613"/>
    </source>
</evidence>
<keyword evidence="5 7" id="KW-0443">Lipid metabolism</keyword>
<comment type="subunit">
    <text evidence="7">Homotrimer.</text>
</comment>
<comment type="pathway">
    <text evidence="7">Bacterial outer membrane biogenesis; LPS lipid A biosynthesis.</text>
</comment>
<gene>
    <name evidence="7" type="primary">lpxD</name>
    <name evidence="9" type="ORF">METUNv1_01290</name>
</gene>
<comment type="similarity">
    <text evidence="7">Belongs to the transferase hexapeptide repeat family. LpxD subfamily.</text>
</comment>
<evidence type="ECO:0000256" key="7">
    <source>
        <dbReference type="HAMAP-Rule" id="MF_00523"/>
    </source>
</evidence>